<dbReference type="InterPro" id="IPR008979">
    <property type="entry name" value="Galactose-bd-like_sf"/>
</dbReference>
<evidence type="ECO:0000313" key="2">
    <source>
        <dbReference type="EMBL" id="UWZ52828.1"/>
    </source>
</evidence>
<dbReference type="SUPFAM" id="SSF49785">
    <property type="entry name" value="Galactose-binding domain-like"/>
    <property type="match status" value="1"/>
</dbReference>
<reference evidence="2" key="1">
    <citation type="submission" date="2021-04" db="EMBL/GenBank/DDBJ databases">
        <title>Dactylosporangium aurantiacum NRRL B-8018 full assembly.</title>
        <authorList>
            <person name="Hartkoorn R.C."/>
            <person name="Beaudoing E."/>
            <person name="Hot D."/>
        </authorList>
    </citation>
    <scope>NUCLEOTIDE SEQUENCE</scope>
    <source>
        <strain evidence="2">NRRL B-8018</strain>
    </source>
</reference>
<sequence>MSTVPHWRSPGRTTLRRLRWLAGLLVLTLCAGLAPAVPAAAQVNWQEQQFRDRLFSAHMRAHDTGLQGLKDLVLSVAAMDWRMANPNATTDDIIRHMSRVKAAVDAQYIADVYGSGAYAAFVKLIDAASGVPGINIATPGLKALLESTVGDNLSQTALIENQVTGAYQTNMYLSQLYAVQDTGWGQVTRLGQQDPSFTAAWNGIVGGRNGVVLDASTEQLLADPLLATYVNVESILTRQQDQSAYLQEIRRQVEATLTTLSAKNDQIVAQLRAASLQYPVGPGPKPTPEAYTQARAQAAERQVALDAMGSGLFVLSTLAGFVDPELGADIATIGKAGLSIATAVNNYLPTIAGLSVGQALSSLSTMTLTGNILGAVMSLLPMFASGPDPNQVILQQIKELRMDIANLRDQMNERFDAIEQALTIVYRDITTQLTRLEGSVQEVRAQLGDIQRTLLALDSKVDTLALFTAHSLQQASLDQLKTEVNGYINYEKRTTTPFPGYEKYAAVENTFHTAGTIKSWDVPFVQTTAGEQIDPVTTIGQFGPSGSVSYLTWLANFRYGTGVPTPARTVPSASVFQLAARAYMALQLQNPAYAGQLSAYRSTELQAIGTEYLRATRALSAPADGGATNKTFSGLVANYRTYSGAVSDALLDVRNRVSSTAYSPFGGPDQTPGTRVPDATVPVCTGTGTALNAPANAANASLPNPYQVAALALPDDGKPTYSSCWTASWVDTDGDPLEAMSGSVQITFVNRVAWPGEGPQDIRTVTAKRYFGQICTYSTRTGQKCKVPRTEVQNAWTSTYKPFMEQNATVTVDKAVLFDARMRVTRALYGKQLHYYQVVGAELAGDTVLSRANRKLTETIGLIQTYTELAFPKALEGNATLNALLYGNQRLIGDQVVSLPSRPDAVRLPGLSDAFGRALAAFAGCQPTGMGRPCTEGFTPDVKVDQAAPFDVDCPVADPVGEHVANCLAGYRQPRADLLAAQYARHSKELADGAYVEGSPQVEAILAELRAVSDILHRSSPLSQGRPATSSSVEVEHAGFDARYAFDGDSTTRWSSRYTDQEWLQVDLGGVQSVRRVVLEWEAAYSQRFELQTSADGTTWTTIFSTASGAGGTQVLAVDGAGRYVRLVTAQRGTEYGNSLWEFKVYGA</sequence>
<dbReference type="EMBL" id="CP073767">
    <property type="protein sequence ID" value="UWZ52828.1"/>
    <property type="molecule type" value="Genomic_DNA"/>
</dbReference>
<gene>
    <name evidence="2" type="ORF">Daura_40440</name>
</gene>
<dbReference type="Gene3D" id="2.60.120.260">
    <property type="entry name" value="Galactose-binding domain-like"/>
    <property type="match status" value="1"/>
</dbReference>
<accession>A0A9Q9IGN1</accession>
<organism evidence="2 3">
    <name type="scientific">Dactylosporangium aurantiacum</name>
    <dbReference type="NCBI Taxonomy" id="35754"/>
    <lineage>
        <taxon>Bacteria</taxon>
        <taxon>Bacillati</taxon>
        <taxon>Actinomycetota</taxon>
        <taxon>Actinomycetes</taxon>
        <taxon>Micromonosporales</taxon>
        <taxon>Micromonosporaceae</taxon>
        <taxon>Dactylosporangium</taxon>
    </lineage>
</organism>
<protein>
    <submittedName>
        <fullName evidence="2">Discoidin domain-containing protein</fullName>
    </submittedName>
</protein>
<evidence type="ECO:0000313" key="3">
    <source>
        <dbReference type="Proteomes" id="UP001058003"/>
    </source>
</evidence>
<name>A0A9Q9IGN1_9ACTN</name>
<feature type="domain" description="F5/8 type C" evidence="1">
    <location>
        <begin position="1011"/>
        <end position="1148"/>
    </location>
</feature>
<dbReference type="Pfam" id="PF00754">
    <property type="entry name" value="F5_F8_type_C"/>
    <property type="match status" value="1"/>
</dbReference>
<keyword evidence="3" id="KW-1185">Reference proteome</keyword>
<dbReference type="InterPro" id="IPR000421">
    <property type="entry name" value="FA58C"/>
</dbReference>
<dbReference type="AlphaFoldDB" id="A0A9Q9IGN1"/>
<dbReference type="PROSITE" id="PS50022">
    <property type="entry name" value="FA58C_3"/>
    <property type="match status" value="1"/>
</dbReference>
<dbReference type="Proteomes" id="UP001058003">
    <property type="component" value="Chromosome"/>
</dbReference>
<dbReference type="KEGG" id="daur:Daura_40440"/>
<dbReference type="RefSeq" id="WP_211273409.1">
    <property type="nucleotide sequence ID" value="NZ_CP073767.1"/>
</dbReference>
<evidence type="ECO:0000259" key="1">
    <source>
        <dbReference type="PROSITE" id="PS50022"/>
    </source>
</evidence>
<proteinExistence type="predicted"/>